<sequence>MASDDPHPPALAVLCAGLFALERRGPEGRDSAARDLGRQDRPGGPDERARADEDTGGGTDPAGVRRAVLGRAAAAFAVLCVTVVLAALRG</sequence>
<dbReference type="Proteomes" id="UP000634229">
    <property type="component" value="Unassembled WGS sequence"/>
</dbReference>
<name>A0ABS1NJF5_9ACTN</name>
<accession>A0ABS1NJF5</accession>
<feature type="transmembrane region" description="Helical" evidence="2">
    <location>
        <begin position="68"/>
        <end position="88"/>
    </location>
</feature>
<evidence type="ECO:0000256" key="1">
    <source>
        <dbReference type="SAM" id="MobiDB-lite"/>
    </source>
</evidence>
<keyword evidence="4" id="KW-1185">Reference proteome</keyword>
<evidence type="ECO:0000256" key="2">
    <source>
        <dbReference type="SAM" id="Phobius"/>
    </source>
</evidence>
<feature type="region of interest" description="Disordered" evidence="1">
    <location>
        <begin position="26"/>
        <end position="63"/>
    </location>
</feature>
<dbReference type="EMBL" id="JAERRF010000017">
    <property type="protein sequence ID" value="MBL1100064.1"/>
    <property type="molecule type" value="Genomic_DNA"/>
</dbReference>
<comment type="caution">
    <text evidence="3">The sequence shown here is derived from an EMBL/GenBank/DDBJ whole genome shotgun (WGS) entry which is preliminary data.</text>
</comment>
<keyword evidence="2" id="KW-0812">Transmembrane</keyword>
<feature type="compositionally biased region" description="Basic and acidic residues" evidence="1">
    <location>
        <begin position="26"/>
        <end position="53"/>
    </location>
</feature>
<protein>
    <submittedName>
        <fullName evidence="3">Uncharacterized protein</fullName>
    </submittedName>
</protein>
<keyword evidence="2" id="KW-1133">Transmembrane helix</keyword>
<evidence type="ECO:0000313" key="3">
    <source>
        <dbReference type="EMBL" id="MBL1100064.1"/>
    </source>
</evidence>
<keyword evidence="2" id="KW-0472">Membrane</keyword>
<evidence type="ECO:0000313" key="4">
    <source>
        <dbReference type="Proteomes" id="UP000634229"/>
    </source>
</evidence>
<gene>
    <name evidence="3" type="ORF">JK363_26005</name>
</gene>
<reference evidence="3 4" key="1">
    <citation type="submission" date="2021-01" db="EMBL/GenBank/DDBJ databases">
        <title>WGS of actinomycetes isolated from Thailand.</title>
        <authorList>
            <person name="Thawai C."/>
        </authorList>
    </citation>
    <scope>NUCLEOTIDE SEQUENCE [LARGE SCALE GENOMIC DNA]</scope>
    <source>
        <strain evidence="3 4">CA1R205</strain>
    </source>
</reference>
<organism evidence="3 4">
    <name type="scientific">Streptomyces coffeae</name>
    <dbReference type="NCBI Taxonomy" id="621382"/>
    <lineage>
        <taxon>Bacteria</taxon>
        <taxon>Bacillati</taxon>
        <taxon>Actinomycetota</taxon>
        <taxon>Actinomycetes</taxon>
        <taxon>Kitasatosporales</taxon>
        <taxon>Streptomycetaceae</taxon>
        <taxon>Streptomyces</taxon>
    </lineage>
</organism>
<dbReference type="RefSeq" id="WP_201877752.1">
    <property type="nucleotide sequence ID" value="NZ_JAERRF010000017.1"/>
</dbReference>
<proteinExistence type="predicted"/>